<dbReference type="Gene3D" id="3.30.565.10">
    <property type="entry name" value="Histidine kinase-like ATPase, C-terminal domain"/>
    <property type="match status" value="1"/>
</dbReference>
<dbReference type="EC" id="2.7.13.3" evidence="2"/>
<keyword evidence="4" id="KW-0808">Transferase</keyword>
<comment type="caution">
    <text evidence="11">The sequence shown here is derived from an EMBL/GenBank/DDBJ whole genome shotgun (WGS) entry which is preliminary data.</text>
</comment>
<dbReference type="SUPFAM" id="SSF55874">
    <property type="entry name" value="ATPase domain of HSP90 chaperone/DNA topoisomerase II/histidine kinase"/>
    <property type="match status" value="1"/>
</dbReference>
<dbReference type="InterPro" id="IPR035965">
    <property type="entry name" value="PAS-like_dom_sf"/>
</dbReference>
<dbReference type="SUPFAM" id="SSF55785">
    <property type="entry name" value="PYP-like sensor domain (PAS domain)"/>
    <property type="match status" value="1"/>
</dbReference>
<evidence type="ECO:0000256" key="5">
    <source>
        <dbReference type="ARBA" id="ARBA00022741"/>
    </source>
</evidence>
<evidence type="ECO:0000256" key="7">
    <source>
        <dbReference type="ARBA" id="ARBA00022840"/>
    </source>
</evidence>
<keyword evidence="7" id="KW-0067">ATP-binding</keyword>
<evidence type="ECO:0000313" key="12">
    <source>
        <dbReference type="Proteomes" id="UP001407405"/>
    </source>
</evidence>
<proteinExistence type="predicted"/>
<evidence type="ECO:0000256" key="1">
    <source>
        <dbReference type="ARBA" id="ARBA00000085"/>
    </source>
</evidence>
<evidence type="ECO:0000259" key="9">
    <source>
        <dbReference type="PROSITE" id="PS50109"/>
    </source>
</evidence>
<dbReference type="PROSITE" id="PS50109">
    <property type="entry name" value="HIS_KIN"/>
    <property type="match status" value="1"/>
</dbReference>
<protein>
    <recommendedName>
        <fullName evidence="2">histidine kinase</fullName>
        <ecNumber evidence="2">2.7.13.3</ecNumber>
    </recommendedName>
</protein>
<reference evidence="11 12" key="1">
    <citation type="submission" date="2024-04" db="EMBL/GenBank/DDBJ databases">
        <title>Genome sequencing and metabolic network reconstruction of aminoacids and betaine degradation by Anoxynatronum sibiricum.</title>
        <authorList>
            <person name="Detkova E.N."/>
            <person name="Boltjanskaja Y.V."/>
            <person name="Mardanov A.V."/>
            <person name="Kevbrin V."/>
        </authorList>
    </citation>
    <scope>NUCLEOTIDE SEQUENCE [LARGE SCALE GENOMIC DNA]</scope>
    <source>
        <strain evidence="11 12">Z-7981</strain>
    </source>
</reference>
<comment type="catalytic activity">
    <reaction evidence="1">
        <text>ATP + protein L-histidine = ADP + protein N-phospho-L-histidine.</text>
        <dbReference type="EC" id="2.7.13.3"/>
    </reaction>
</comment>
<dbReference type="PANTHER" id="PTHR41523">
    <property type="entry name" value="TWO-COMPONENT SYSTEM SENSOR PROTEIN"/>
    <property type="match status" value="1"/>
</dbReference>
<sequence>MESQLDRLKIPNNEDLLPQLMELFSCPAFAIDETGHLVDANPAGVAMTGGSKEEIIGRHESEWEEVNNTHFYRVPVKLGNQKSGFLIILVNGGNNQTDRKTVRRYRVKQTPSKGLATQRQLQKLLQEKELLLREVHHRIKNNMNNMVMMLTLQAEAVGNTAAEAALKDARSRIQTMMVIYDKLYRSEDFHTLSVEKYLQALINEVKSTFSKHERIRVHLEVDEMMLDSRLLFPLGIMMNELFTNAMKYAYGEDQEGSVVISVLQMGDMIELAVQDFGKGMPEKMNKTGAGGFGLEMVEMLALQMSGALTIEKGNGVRFVVRIKRKDP</sequence>
<dbReference type="InterPro" id="IPR011495">
    <property type="entry name" value="Sig_transdc_His_kin_sub2_dim/P"/>
</dbReference>
<keyword evidence="12" id="KW-1185">Reference proteome</keyword>
<evidence type="ECO:0000313" key="11">
    <source>
        <dbReference type="EMBL" id="MEN1760853.1"/>
    </source>
</evidence>
<dbReference type="CDD" id="cd00130">
    <property type="entry name" value="PAS"/>
    <property type="match status" value="1"/>
</dbReference>
<keyword evidence="8" id="KW-0902">Two-component regulatory system</keyword>
<evidence type="ECO:0000256" key="4">
    <source>
        <dbReference type="ARBA" id="ARBA00022679"/>
    </source>
</evidence>
<dbReference type="GO" id="GO:0016301">
    <property type="term" value="F:kinase activity"/>
    <property type="evidence" value="ECO:0007669"/>
    <property type="project" value="UniProtKB-KW"/>
</dbReference>
<dbReference type="InterPro" id="IPR036890">
    <property type="entry name" value="HATPase_C_sf"/>
</dbReference>
<keyword evidence="3" id="KW-0597">Phosphoprotein</keyword>
<dbReference type="EMBL" id="JBCITM010000009">
    <property type="protein sequence ID" value="MEN1760853.1"/>
    <property type="molecule type" value="Genomic_DNA"/>
</dbReference>
<feature type="domain" description="PAS" evidence="10">
    <location>
        <begin position="13"/>
        <end position="58"/>
    </location>
</feature>
<gene>
    <name evidence="11" type="ORF">AAIG11_10225</name>
</gene>
<evidence type="ECO:0000256" key="3">
    <source>
        <dbReference type="ARBA" id="ARBA00022553"/>
    </source>
</evidence>
<keyword evidence="5" id="KW-0547">Nucleotide-binding</keyword>
<name>A0ABU9VV28_9CLOT</name>
<dbReference type="SMART" id="SM00387">
    <property type="entry name" value="HATPase_c"/>
    <property type="match status" value="1"/>
</dbReference>
<keyword evidence="6 11" id="KW-0418">Kinase</keyword>
<dbReference type="InterPro" id="IPR005467">
    <property type="entry name" value="His_kinase_dom"/>
</dbReference>
<dbReference type="Gene3D" id="3.30.450.20">
    <property type="entry name" value="PAS domain"/>
    <property type="match status" value="2"/>
</dbReference>
<evidence type="ECO:0000256" key="8">
    <source>
        <dbReference type="ARBA" id="ARBA00023012"/>
    </source>
</evidence>
<organism evidence="11 12">
    <name type="scientific">Anoxynatronum sibiricum</name>
    <dbReference type="NCBI Taxonomy" id="210623"/>
    <lineage>
        <taxon>Bacteria</taxon>
        <taxon>Bacillati</taxon>
        <taxon>Bacillota</taxon>
        <taxon>Clostridia</taxon>
        <taxon>Eubacteriales</taxon>
        <taxon>Clostridiaceae</taxon>
        <taxon>Anoxynatronum</taxon>
    </lineage>
</organism>
<dbReference type="RefSeq" id="WP_343186175.1">
    <property type="nucleotide sequence ID" value="NZ_JBCITM010000009.1"/>
</dbReference>
<accession>A0ABU9VV28</accession>
<dbReference type="PANTHER" id="PTHR41523:SF8">
    <property type="entry name" value="ETHYLENE RESPONSE SENSOR PROTEIN"/>
    <property type="match status" value="1"/>
</dbReference>
<evidence type="ECO:0000256" key="6">
    <source>
        <dbReference type="ARBA" id="ARBA00022777"/>
    </source>
</evidence>
<dbReference type="PROSITE" id="PS50112">
    <property type="entry name" value="PAS"/>
    <property type="match status" value="1"/>
</dbReference>
<dbReference type="SMART" id="SM00091">
    <property type="entry name" value="PAS"/>
    <property type="match status" value="1"/>
</dbReference>
<evidence type="ECO:0000259" key="10">
    <source>
        <dbReference type="PROSITE" id="PS50112"/>
    </source>
</evidence>
<feature type="domain" description="Histidine kinase" evidence="9">
    <location>
        <begin position="134"/>
        <end position="326"/>
    </location>
</feature>
<dbReference type="Pfam" id="PF02518">
    <property type="entry name" value="HATPase_c"/>
    <property type="match status" value="1"/>
</dbReference>
<dbReference type="InterPro" id="IPR003594">
    <property type="entry name" value="HATPase_dom"/>
</dbReference>
<dbReference type="Pfam" id="PF07568">
    <property type="entry name" value="HisKA_2"/>
    <property type="match status" value="1"/>
</dbReference>
<dbReference type="InterPro" id="IPR000014">
    <property type="entry name" value="PAS"/>
</dbReference>
<dbReference type="Proteomes" id="UP001407405">
    <property type="component" value="Unassembled WGS sequence"/>
</dbReference>
<evidence type="ECO:0000256" key="2">
    <source>
        <dbReference type="ARBA" id="ARBA00012438"/>
    </source>
</evidence>